<dbReference type="Proteomes" id="UP000054270">
    <property type="component" value="Unassembled WGS sequence"/>
</dbReference>
<dbReference type="InterPro" id="IPR056458">
    <property type="entry name" value="TPR_DOP1_M"/>
</dbReference>
<organism evidence="12 13">
    <name type="scientific">Hypholoma sublateritium (strain FD-334 SS-4)</name>
    <dbReference type="NCBI Taxonomy" id="945553"/>
    <lineage>
        <taxon>Eukaryota</taxon>
        <taxon>Fungi</taxon>
        <taxon>Dikarya</taxon>
        <taxon>Basidiomycota</taxon>
        <taxon>Agaricomycotina</taxon>
        <taxon>Agaricomycetes</taxon>
        <taxon>Agaricomycetidae</taxon>
        <taxon>Agaricales</taxon>
        <taxon>Agaricineae</taxon>
        <taxon>Strophariaceae</taxon>
        <taxon>Hypholoma</taxon>
    </lineage>
</organism>
<evidence type="ECO:0000256" key="2">
    <source>
        <dbReference type="ARBA" id="ARBA00022448"/>
    </source>
</evidence>
<proteinExistence type="inferred from homology"/>
<keyword evidence="5" id="KW-0472">Membrane</keyword>
<keyword evidence="3" id="KW-0653">Protein transport</keyword>
<evidence type="ECO:0000256" key="1">
    <source>
        <dbReference type="ARBA" id="ARBA00004395"/>
    </source>
</evidence>
<dbReference type="InterPro" id="IPR056459">
    <property type="entry name" value="TPR_DOP1"/>
</dbReference>
<dbReference type="PANTHER" id="PTHR14042:SF24">
    <property type="entry name" value="PROTEIN DOPEY-1 HOMOLOG"/>
    <property type="match status" value="1"/>
</dbReference>
<dbReference type="STRING" id="945553.A0A0D2PCJ7"/>
<dbReference type="InterPro" id="IPR056457">
    <property type="entry name" value="DOP1_C"/>
</dbReference>
<feature type="domain" description="DOP1-like middle TPR" evidence="9">
    <location>
        <begin position="335"/>
        <end position="517"/>
    </location>
</feature>
<evidence type="ECO:0000313" key="12">
    <source>
        <dbReference type="EMBL" id="KJA28584.1"/>
    </source>
</evidence>
<accession>A0A0D2PCJ7</accession>
<dbReference type="GO" id="GO:0015031">
    <property type="term" value="P:protein transport"/>
    <property type="evidence" value="ECO:0007669"/>
    <property type="project" value="UniProtKB-KW"/>
</dbReference>
<dbReference type="Pfam" id="PF04118">
    <property type="entry name" value="Dopey_N"/>
    <property type="match status" value="1"/>
</dbReference>
<dbReference type="GO" id="GO:0006895">
    <property type="term" value="P:Golgi to endosome transport"/>
    <property type="evidence" value="ECO:0007669"/>
    <property type="project" value="InterPro"/>
</dbReference>
<feature type="domain" description="DOP1-like C-terminal" evidence="10">
    <location>
        <begin position="1280"/>
        <end position="1761"/>
    </location>
</feature>
<evidence type="ECO:0000313" key="13">
    <source>
        <dbReference type="Proteomes" id="UP000054270"/>
    </source>
</evidence>
<dbReference type="EMBL" id="KN817521">
    <property type="protein sequence ID" value="KJA28584.1"/>
    <property type="molecule type" value="Genomic_DNA"/>
</dbReference>
<evidence type="ECO:0000256" key="4">
    <source>
        <dbReference type="ARBA" id="ARBA00023034"/>
    </source>
</evidence>
<protein>
    <submittedName>
        <fullName evidence="12">Uncharacterized protein</fullName>
    </submittedName>
</protein>
<feature type="region of interest" description="Disordered" evidence="7">
    <location>
        <begin position="1382"/>
        <end position="1405"/>
    </location>
</feature>
<dbReference type="GO" id="GO:0005829">
    <property type="term" value="C:cytosol"/>
    <property type="evidence" value="ECO:0007669"/>
    <property type="project" value="GOC"/>
</dbReference>
<evidence type="ECO:0000259" key="11">
    <source>
        <dbReference type="Pfam" id="PF24601"/>
    </source>
</evidence>
<evidence type="ECO:0000256" key="3">
    <source>
        <dbReference type="ARBA" id="ARBA00022927"/>
    </source>
</evidence>
<feature type="compositionally biased region" description="Basic and acidic residues" evidence="7">
    <location>
        <begin position="1393"/>
        <end position="1402"/>
    </location>
</feature>
<comment type="subcellular location">
    <subcellularLocation>
        <location evidence="1">Golgi apparatus membrane</location>
        <topology evidence="1">Peripheral membrane protein</topology>
    </subcellularLocation>
</comment>
<dbReference type="PANTHER" id="PTHR14042">
    <property type="entry name" value="DOPEY-RELATED"/>
    <property type="match status" value="1"/>
</dbReference>
<dbReference type="Pfam" id="PF24601">
    <property type="entry name" value="TPR_DOP1"/>
    <property type="match status" value="1"/>
</dbReference>
<name>A0A0D2PCJ7_HYPSF</name>
<dbReference type="Pfam" id="PF24598">
    <property type="entry name" value="DOP1_C"/>
    <property type="match status" value="1"/>
</dbReference>
<keyword evidence="13" id="KW-1185">Reference proteome</keyword>
<dbReference type="SUPFAM" id="SSF48371">
    <property type="entry name" value="ARM repeat"/>
    <property type="match status" value="1"/>
</dbReference>
<dbReference type="GO" id="GO:0005802">
    <property type="term" value="C:trans-Golgi network"/>
    <property type="evidence" value="ECO:0007669"/>
    <property type="project" value="TreeGrafter"/>
</dbReference>
<comment type="similarity">
    <text evidence="6">Belongs to the DOP1 family.</text>
</comment>
<dbReference type="GO" id="GO:0005768">
    <property type="term" value="C:endosome"/>
    <property type="evidence" value="ECO:0007669"/>
    <property type="project" value="TreeGrafter"/>
</dbReference>
<reference evidence="13" key="1">
    <citation type="submission" date="2014-04" db="EMBL/GenBank/DDBJ databases">
        <title>Evolutionary Origins and Diversification of the Mycorrhizal Mutualists.</title>
        <authorList>
            <consortium name="DOE Joint Genome Institute"/>
            <consortium name="Mycorrhizal Genomics Consortium"/>
            <person name="Kohler A."/>
            <person name="Kuo A."/>
            <person name="Nagy L.G."/>
            <person name="Floudas D."/>
            <person name="Copeland A."/>
            <person name="Barry K.W."/>
            <person name="Cichocki N."/>
            <person name="Veneault-Fourrey C."/>
            <person name="LaButti K."/>
            <person name="Lindquist E.A."/>
            <person name="Lipzen A."/>
            <person name="Lundell T."/>
            <person name="Morin E."/>
            <person name="Murat C."/>
            <person name="Riley R."/>
            <person name="Ohm R."/>
            <person name="Sun H."/>
            <person name="Tunlid A."/>
            <person name="Henrissat B."/>
            <person name="Grigoriev I.V."/>
            <person name="Hibbett D.S."/>
            <person name="Martin F."/>
        </authorList>
    </citation>
    <scope>NUCLEOTIDE SEQUENCE [LARGE SCALE GENOMIC DNA]</scope>
    <source>
        <strain evidence="13">FD-334 SS-4</strain>
    </source>
</reference>
<gene>
    <name evidence="12" type="ORF">HYPSUDRAFT_34025</name>
</gene>
<dbReference type="Pfam" id="PF24597">
    <property type="entry name" value="TPR_DOP1_M"/>
    <property type="match status" value="1"/>
</dbReference>
<dbReference type="OrthoDB" id="297643at2759"/>
<evidence type="ECO:0000256" key="6">
    <source>
        <dbReference type="ARBA" id="ARBA00046326"/>
    </source>
</evidence>
<feature type="domain" description="DOP1 N-terminal" evidence="8">
    <location>
        <begin position="37"/>
        <end position="326"/>
    </location>
</feature>
<evidence type="ECO:0000259" key="9">
    <source>
        <dbReference type="Pfam" id="PF24597"/>
    </source>
</evidence>
<evidence type="ECO:0000256" key="7">
    <source>
        <dbReference type="SAM" id="MobiDB-lite"/>
    </source>
</evidence>
<keyword evidence="4" id="KW-0333">Golgi apparatus</keyword>
<dbReference type="InterPro" id="IPR016024">
    <property type="entry name" value="ARM-type_fold"/>
</dbReference>
<dbReference type="OMA" id="GLETCIA"/>
<evidence type="ECO:0000259" key="10">
    <source>
        <dbReference type="Pfam" id="PF24598"/>
    </source>
</evidence>
<dbReference type="InterPro" id="IPR040314">
    <property type="entry name" value="DOP1"/>
</dbReference>
<feature type="domain" description="DOP1-like TPR" evidence="11">
    <location>
        <begin position="924"/>
        <end position="1088"/>
    </location>
</feature>
<sequence length="1783" mass="201230">MSNSPSLPGIEASGKVSKKGFPKTSERAVAVQLYSSDPKYKKYTQQVEKCLNSFDNVHEWADCIAFLKQLLKTFQSYIQFKEIPRKLIVSKRLAQCLNPALPTGVHQRALDVYIHILTVLGAEGLKCDLSLWSSGLFPFFEFAATSVKPTLLNIYDTHYLPLQSGLRPAMKSFILAVLPGLEEETGEFFEKVLGLLDRLSGAVSVSFFFQNIWLIMLTTPSARGTSLNFLARRLPHLNVADDFTEVVGKDIGLMIRAFASALEDENLLVRRAALDILLQSMRVNSHAILKAHKDDRSILMRAATGVVLRRDLSLNRRLYTWLLGPDEKSDTQIAYLKDNALDLLASTLKNEMVMPSGEYAESRPFKIFISLLDKWEIGAILTETIVYDAFKAVMNLVRNPTESGQDLTMTASTLYEAVEPQILWRHVLATVFDEIIGDGSKTEAIELARFILQTFSHDEEVQTIHLPIIFGAILDLTHVEVQRDPSKASMDSVAKALLLLEAMLQRIPETSLLQRPEFTVPDESHSQRPFEFACTFFKIAEKSISATVTSETSATPFSACFHSLVALSLSYNSCLIKQPQHAAILRESLCRVLTVMERLVARLIAPMSIVWNPKEWLTSLLASLEYKTATFITVDRIVSLAIALHRNQYLEPKITIDERSIMFKMITKLLHYLHPNFTVYHVRTTTLIWGLQGSTTRPYVESILAQSMTSPEHRNIGTYYEAFGVLWRLSEDNLLPGFCFKIPMMTVLDTLKSDDANLRRVGETWMRCSLKSYIRVLDPILFDLLDPSILRTPTVFKVRGKELPGFQYERPFDQRIIQHLLETLLSIVNFGGQGFAKAARATPIKRSHHSGLVLRVAQSNLVDAEASYLDILVEILLRFVQSEPKSHRANSMQMLNISIQSSSIELLQAIVSRGEIDHILVESIETTAIAKLYFSVHMNQLDLQNKWLHLLHSVISVSTSFLESTQIGIAKGEENVIEVSNAQERPTESAVRYPINPLLIQTLVDGISTRSNRPVLQHWLDFVLMAVPQFQPALQAAVAPLNDCLCRQLLSALGEIQVMNSRSQEYAEDITASVNDAELIMLLNALERLILLSLAYTSEPDSSEDDGNIMEKTASETSGLLGYVSNVFSSDTSSSNQNEQLTSRSPGYRSLDDGIHVLYSLWASLHWKTPEAHAWSPKDDSMSLIFSRTRLRCRRVLEHLFRMQRAEVFESIIDWWNRDHVLATISLDAAFELIDVLVANAQTAVQMICESITSRILGTSEKSKKQAINPNLTDTTLFKFLEQYLSRLEGPLAIQVWSRYIQLIRDILGASREFKTYNFPALRCLAVLAEKVTQTTAMDDKKIRKELQESYGKLLDSCVVYVGRFTDQGSWIRRSTKESVINSGRESPALRGDASRVDEKSDSMPLETPLKLGSIEVVGQINSFVATSVLPNLRRVLMENDKIVSACNNVVYYIVNPALRGKTRPMDVDTTVILIIQEMSHIPMALKSWKTPIVDLLNDNRLFNCNPSDAMKWRPIVKALYESDKTALPELLGKLANAASANIFTNREYEMLLRSLNLRRLSYVIFAGEKNTFLTQLPTIQEKLVDIFRSVTSPVVQSEVFLCIRVLLCRLSPHNLTSFWPVVLTEMFRIFEQTLTLLPVDGSEDLQLVLAACKCLDTLLVLQTEEFQMHQWIFVTDTVDAVYKPDDWFPEAMTDQLAELASNLSVGDIASRNLIEDISIAQDKRVMRRPFLGSLRQIESMRDLVPFFSNISISSYESVYASGGNIDWEAVERNIMDDMFDGR</sequence>
<evidence type="ECO:0000256" key="5">
    <source>
        <dbReference type="ARBA" id="ARBA00023136"/>
    </source>
</evidence>
<dbReference type="InterPro" id="IPR007249">
    <property type="entry name" value="DOP1_N"/>
</dbReference>
<dbReference type="GO" id="GO:0000139">
    <property type="term" value="C:Golgi membrane"/>
    <property type="evidence" value="ECO:0007669"/>
    <property type="project" value="UniProtKB-SubCell"/>
</dbReference>
<keyword evidence="2" id="KW-0813">Transport</keyword>
<evidence type="ECO:0000259" key="8">
    <source>
        <dbReference type="Pfam" id="PF04118"/>
    </source>
</evidence>